<evidence type="ECO:0000259" key="2">
    <source>
        <dbReference type="Pfam" id="PF20661"/>
    </source>
</evidence>
<dbReference type="AlphaFoldDB" id="A0A143HII5"/>
<evidence type="ECO:0000313" key="5">
    <source>
        <dbReference type="Proteomes" id="UP000076077"/>
    </source>
</evidence>
<dbReference type="KEGG" id="mthd:A3224_00835"/>
<feature type="domain" description="Transcriptional regulator SutA RNAP-binding" evidence="2">
    <location>
        <begin position="27"/>
        <end position="61"/>
    </location>
</feature>
<protein>
    <recommendedName>
        <fullName evidence="2">Transcriptional regulator SutA RNAP-binding domain-containing protein</fullName>
    </recommendedName>
</protein>
<keyword evidence="5" id="KW-1185">Reference proteome</keyword>
<sequence length="74" mass="8351">MNDVFEDPGNNYRGKDTEECAEERSVTSRERARSQLNTDIEEFLARGGAINEIDPDVTADPPRKPQPKYGSRPI</sequence>
<dbReference type="STRING" id="252514.A3224_00835"/>
<organism evidence="3 5">
    <name type="scientific">Microbulbifer thermotolerans</name>
    <dbReference type="NCBI Taxonomy" id="252514"/>
    <lineage>
        <taxon>Bacteria</taxon>
        <taxon>Pseudomonadati</taxon>
        <taxon>Pseudomonadota</taxon>
        <taxon>Gammaproteobacteria</taxon>
        <taxon>Cellvibrionales</taxon>
        <taxon>Microbulbiferaceae</taxon>
        <taxon>Microbulbifer</taxon>
    </lineage>
</organism>
<name>A0A143HII5_MICTH</name>
<dbReference type="OrthoDB" id="5741083at2"/>
<dbReference type="EMBL" id="JAPHQB010000001">
    <property type="protein sequence ID" value="MCX2800185.1"/>
    <property type="molecule type" value="Genomic_DNA"/>
</dbReference>
<dbReference type="InterPro" id="IPR049191">
    <property type="entry name" value="SutA_RBD"/>
</dbReference>
<proteinExistence type="predicted"/>
<feature type="region of interest" description="Disordered" evidence="1">
    <location>
        <begin position="1"/>
        <end position="34"/>
    </location>
</feature>
<evidence type="ECO:0000313" key="3">
    <source>
        <dbReference type="EMBL" id="AMX01317.1"/>
    </source>
</evidence>
<dbReference type="GeneID" id="76606590"/>
<reference evidence="4" key="3">
    <citation type="submission" date="2022-11" db="EMBL/GenBank/DDBJ databases">
        <title>Chitin-degrading and fungicidal potential of chitinolytic bacterial strains from marine environment of the Pacific Ocean regions.</title>
        <authorList>
            <person name="Pentekhina I."/>
            <person name="Nedashkovskaya O."/>
            <person name="Seitkalieva A."/>
            <person name="Podvolotskaya A."/>
            <person name="Tekutyeva L."/>
            <person name="Balabanova L."/>
        </authorList>
    </citation>
    <scope>NUCLEOTIDE SEQUENCE</scope>
    <source>
        <strain evidence="4">KMM 6838</strain>
    </source>
</reference>
<dbReference type="RefSeq" id="WP_067150214.1">
    <property type="nucleotide sequence ID" value="NZ_CP014864.1"/>
</dbReference>
<evidence type="ECO:0000313" key="4">
    <source>
        <dbReference type="EMBL" id="MCX2800185.1"/>
    </source>
</evidence>
<dbReference type="Pfam" id="PF20661">
    <property type="entry name" value="SutA-RBD"/>
    <property type="match status" value="1"/>
</dbReference>
<gene>
    <name evidence="3" type="ORF">A3224_00835</name>
    <name evidence="4" type="ORF">OQJ68_00125</name>
</gene>
<evidence type="ECO:0000256" key="1">
    <source>
        <dbReference type="SAM" id="MobiDB-lite"/>
    </source>
</evidence>
<reference evidence="3" key="2">
    <citation type="submission" date="2016-03" db="EMBL/GenBank/DDBJ databases">
        <authorList>
            <person name="Ploux O."/>
        </authorList>
    </citation>
    <scope>NUCLEOTIDE SEQUENCE [LARGE SCALE GENOMIC DNA]</scope>
    <source>
        <strain evidence="3">DAU221</strain>
    </source>
</reference>
<feature type="region of interest" description="Disordered" evidence="1">
    <location>
        <begin position="46"/>
        <end position="74"/>
    </location>
</feature>
<dbReference type="Proteomes" id="UP001209730">
    <property type="component" value="Unassembled WGS sequence"/>
</dbReference>
<feature type="compositionally biased region" description="Basic and acidic residues" evidence="1">
    <location>
        <begin position="13"/>
        <end position="33"/>
    </location>
</feature>
<dbReference type="EMBL" id="CP014864">
    <property type="protein sequence ID" value="AMX01317.1"/>
    <property type="molecule type" value="Genomic_DNA"/>
</dbReference>
<dbReference type="Proteomes" id="UP000076077">
    <property type="component" value="Chromosome"/>
</dbReference>
<accession>A0A143HII5</accession>
<reference evidence="5" key="1">
    <citation type="submission" date="2016-03" db="EMBL/GenBank/DDBJ databases">
        <authorList>
            <person name="Lee Y.-S."/>
            <person name="Choi Y.-L."/>
        </authorList>
    </citation>
    <scope>NUCLEOTIDE SEQUENCE [LARGE SCALE GENOMIC DNA]</scope>
    <source>
        <strain evidence="5">DAU221</strain>
    </source>
</reference>